<accession>A0A511QBV7</accession>
<evidence type="ECO:0000313" key="4">
    <source>
        <dbReference type="Proteomes" id="UP000321922"/>
    </source>
</evidence>
<dbReference type="OrthoDB" id="6522787at2"/>
<organism evidence="3 4">
    <name type="scientific">Vibrio sagamiensis NBRC 104589</name>
    <dbReference type="NCBI Taxonomy" id="1219064"/>
    <lineage>
        <taxon>Bacteria</taxon>
        <taxon>Pseudomonadati</taxon>
        <taxon>Pseudomonadota</taxon>
        <taxon>Gammaproteobacteria</taxon>
        <taxon>Vibrionales</taxon>
        <taxon>Vibrionaceae</taxon>
        <taxon>Vibrio</taxon>
    </lineage>
</organism>
<evidence type="ECO:0000256" key="1">
    <source>
        <dbReference type="SAM" id="SignalP"/>
    </source>
</evidence>
<dbReference type="Proteomes" id="UP000321922">
    <property type="component" value="Unassembled WGS sequence"/>
</dbReference>
<sequence>MKKTLIALAAVAYFGMSSSVMAAAGEGVVKFHGTVVEAPCGIAPESADQTIDFGQLSRAHLENDGISMKKNVDIKLVNCVIDNKTNNMVSVTFNGAVVDNTADKELGTAGNTGTAIVMSGPNGPVLFGTKNKSQKFGANSNTLRYSAWVKKATGATVTEGSFSAVSNFTMEYQ</sequence>
<keyword evidence="1" id="KW-0732">Signal</keyword>
<dbReference type="RefSeq" id="WP_039979241.1">
    <property type="nucleotide sequence ID" value="NZ_BAOJ01000014.1"/>
</dbReference>
<gene>
    <name evidence="3" type="primary">papA</name>
    <name evidence="3" type="ORF">VSA01S_08870</name>
</gene>
<feature type="signal peptide" evidence="1">
    <location>
        <begin position="1"/>
        <end position="22"/>
    </location>
</feature>
<dbReference type="InterPro" id="IPR008966">
    <property type="entry name" value="Adhesion_dom_sf"/>
</dbReference>
<feature type="chain" id="PRO_5022225396" evidence="1">
    <location>
        <begin position="23"/>
        <end position="173"/>
    </location>
</feature>
<reference evidence="3 4" key="1">
    <citation type="submission" date="2019-07" db="EMBL/GenBank/DDBJ databases">
        <title>Whole genome shotgun sequence of Vibrio sagamiensis NBRC 104589.</title>
        <authorList>
            <person name="Hosoyama A."/>
            <person name="Uohara A."/>
            <person name="Ohji S."/>
            <person name="Ichikawa N."/>
        </authorList>
    </citation>
    <scope>NUCLEOTIDE SEQUENCE [LARGE SCALE GENOMIC DNA]</scope>
    <source>
        <strain evidence="3 4">NBRC 104589</strain>
    </source>
</reference>
<keyword evidence="4" id="KW-1185">Reference proteome</keyword>
<protein>
    <submittedName>
        <fullName evidence="3">Major pilin protein PapA</fullName>
    </submittedName>
</protein>
<dbReference type="AlphaFoldDB" id="A0A511QBV7"/>
<dbReference type="InterPro" id="IPR036937">
    <property type="entry name" value="Adhesion_dom_fimbrial_sf"/>
</dbReference>
<dbReference type="GO" id="GO:0009289">
    <property type="term" value="C:pilus"/>
    <property type="evidence" value="ECO:0007669"/>
    <property type="project" value="InterPro"/>
</dbReference>
<dbReference type="Pfam" id="PF00419">
    <property type="entry name" value="Fimbrial"/>
    <property type="match status" value="1"/>
</dbReference>
<comment type="caution">
    <text evidence="3">The sequence shown here is derived from an EMBL/GenBank/DDBJ whole genome shotgun (WGS) entry which is preliminary data.</text>
</comment>
<dbReference type="SUPFAM" id="SSF49401">
    <property type="entry name" value="Bacterial adhesins"/>
    <property type="match status" value="1"/>
</dbReference>
<name>A0A511QBV7_9VIBR</name>
<dbReference type="InterPro" id="IPR050263">
    <property type="entry name" value="Bact_Fimbrial_Adh_Pro"/>
</dbReference>
<dbReference type="Gene3D" id="2.60.40.1090">
    <property type="entry name" value="Fimbrial-type adhesion domain"/>
    <property type="match status" value="1"/>
</dbReference>
<feature type="domain" description="Fimbrial-type adhesion" evidence="2">
    <location>
        <begin position="30"/>
        <end position="173"/>
    </location>
</feature>
<dbReference type="PANTHER" id="PTHR33420:SF26">
    <property type="entry name" value="FIMBRIAL SUBUNIT"/>
    <property type="match status" value="1"/>
</dbReference>
<dbReference type="PANTHER" id="PTHR33420">
    <property type="entry name" value="FIMBRIAL SUBUNIT ELFA-RELATED"/>
    <property type="match status" value="1"/>
</dbReference>
<proteinExistence type="predicted"/>
<evidence type="ECO:0000313" key="3">
    <source>
        <dbReference type="EMBL" id="GEM74775.1"/>
    </source>
</evidence>
<dbReference type="EMBL" id="BJXJ01000006">
    <property type="protein sequence ID" value="GEM74775.1"/>
    <property type="molecule type" value="Genomic_DNA"/>
</dbReference>
<evidence type="ECO:0000259" key="2">
    <source>
        <dbReference type="Pfam" id="PF00419"/>
    </source>
</evidence>
<dbReference type="InterPro" id="IPR000259">
    <property type="entry name" value="Adhesion_dom_fimbrial"/>
</dbReference>
<dbReference type="GO" id="GO:0043709">
    <property type="term" value="P:cell adhesion involved in single-species biofilm formation"/>
    <property type="evidence" value="ECO:0007669"/>
    <property type="project" value="TreeGrafter"/>
</dbReference>